<evidence type="ECO:0000313" key="14">
    <source>
        <dbReference type="Proteomes" id="UP000184139"/>
    </source>
</evidence>
<dbReference type="EMBL" id="FQXS01000015">
    <property type="protein sequence ID" value="SHH91283.1"/>
    <property type="molecule type" value="Genomic_DNA"/>
</dbReference>
<dbReference type="InterPro" id="IPR013783">
    <property type="entry name" value="Ig-like_fold"/>
</dbReference>
<dbReference type="GO" id="GO:0005829">
    <property type="term" value="C:cytosol"/>
    <property type="evidence" value="ECO:0007669"/>
    <property type="project" value="TreeGrafter"/>
</dbReference>
<dbReference type="RefSeq" id="WP_073376718.1">
    <property type="nucleotide sequence ID" value="NZ_FQXS01000015.1"/>
</dbReference>
<dbReference type="OrthoDB" id="9800174at2"/>
<dbReference type="Proteomes" id="UP000184139">
    <property type="component" value="Unassembled WGS sequence"/>
</dbReference>
<feature type="active site" description="Nucleophile" evidence="10 11">
    <location>
        <position position="412"/>
    </location>
</feature>
<dbReference type="GO" id="GO:0043169">
    <property type="term" value="F:cation binding"/>
    <property type="evidence" value="ECO:0007669"/>
    <property type="project" value="InterPro"/>
</dbReference>
<dbReference type="STRING" id="1121409.SAMN02745124_02532"/>
<evidence type="ECO:0000259" key="12">
    <source>
        <dbReference type="SMART" id="SM00642"/>
    </source>
</evidence>
<dbReference type="Pfam" id="PF22019">
    <property type="entry name" value="GlgB_N"/>
    <property type="match status" value="1"/>
</dbReference>
<dbReference type="NCBIfam" id="NF008967">
    <property type="entry name" value="PRK12313.1"/>
    <property type="match status" value="1"/>
</dbReference>
<dbReference type="AlphaFoldDB" id="A0A1M5WWF6"/>
<dbReference type="CDD" id="cd11322">
    <property type="entry name" value="AmyAc_Glg_BE"/>
    <property type="match status" value="1"/>
</dbReference>
<dbReference type="HAMAP" id="MF_00685">
    <property type="entry name" value="GlgB"/>
    <property type="match status" value="1"/>
</dbReference>
<dbReference type="PANTHER" id="PTHR43651">
    <property type="entry name" value="1,4-ALPHA-GLUCAN-BRANCHING ENZYME"/>
    <property type="match status" value="1"/>
</dbReference>
<gene>
    <name evidence="10" type="primary">glgB</name>
    <name evidence="13" type="ORF">SAMN02745124_02532</name>
</gene>
<proteinExistence type="inferred from homology"/>
<protein>
    <recommendedName>
        <fullName evidence="10">1,4-alpha-glucan branching enzyme GlgB</fullName>
        <ecNumber evidence="10">2.4.1.18</ecNumber>
    </recommendedName>
    <alternativeName>
        <fullName evidence="10">1,4-alpha-D-glucan:1,4-alpha-D-glucan 6-glucosyl-transferase</fullName>
    </alternativeName>
    <alternativeName>
        <fullName evidence="10">Alpha-(1-&gt;4)-glucan branching enzyme</fullName>
    </alternativeName>
    <alternativeName>
        <fullName evidence="10">Glycogen branching enzyme</fullName>
        <shortName evidence="10">BE</shortName>
    </alternativeName>
</protein>
<dbReference type="EC" id="2.4.1.18" evidence="10"/>
<comment type="catalytic activity">
    <reaction evidence="1 10">
        <text>Transfers a segment of a (1-&gt;4)-alpha-D-glucan chain to a primary hydroxy group in a similar glucan chain.</text>
        <dbReference type="EC" id="2.4.1.18"/>
    </reaction>
</comment>
<evidence type="ECO:0000256" key="8">
    <source>
        <dbReference type="ARBA" id="ARBA00023056"/>
    </source>
</evidence>
<keyword evidence="14" id="KW-1185">Reference proteome</keyword>
<evidence type="ECO:0000256" key="6">
    <source>
        <dbReference type="ARBA" id="ARBA00022676"/>
    </source>
</evidence>
<dbReference type="InterPro" id="IPR006048">
    <property type="entry name" value="A-amylase/branching_C"/>
</dbReference>
<dbReference type="Gene3D" id="2.60.40.1180">
    <property type="entry name" value="Golgi alpha-mannosidase II"/>
    <property type="match status" value="1"/>
</dbReference>
<dbReference type="FunFam" id="3.20.20.80:FF:000003">
    <property type="entry name" value="1,4-alpha-glucan branching enzyme GlgB"/>
    <property type="match status" value="1"/>
</dbReference>
<dbReference type="InterPro" id="IPR006047">
    <property type="entry name" value="GH13_cat_dom"/>
</dbReference>
<evidence type="ECO:0000256" key="1">
    <source>
        <dbReference type="ARBA" id="ARBA00000826"/>
    </source>
</evidence>
<dbReference type="SUPFAM" id="SSF81296">
    <property type="entry name" value="E set domains"/>
    <property type="match status" value="2"/>
</dbReference>
<dbReference type="InterPro" id="IPR044143">
    <property type="entry name" value="GlgB_N_E_set_prok"/>
</dbReference>
<dbReference type="GO" id="GO:0003844">
    <property type="term" value="F:1,4-alpha-glucan branching enzyme activity"/>
    <property type="evidence" value="ECO:0007669"/>
    <property type="project" value="UniProtKB-UniRule"/>
</dbReference>
<dbReference type="InterPro" id="IPR004193">
    <property type="entry name" value="Glyco_hydro_13_N"/>
</dbReference>
<dbReference type="GO" id="GO:0004553">
    <property type="term" value="F:hydrolase activity, hydrolyzing O-glycosyl compounds"/>
    <property type="evidence" value="ECO:0007669"/>
    <property type="project" value="InterPro"/>
</dbReference>
<keyword evidence="5 10" id="KW-0321">Glycogen metabolism</keyword>
<feature type="active site" description="Proton donor" evidence="10 11">
    <location>
        <position position="465"/>
    </location>
</feature>
<dbReference type="InterPro" id="IPR013780">
    <property type="entry name" value="Glyco_hydro_b"/>
</dbReference>
<dbReference type="Gene3D" id="3.20.20.80">
    <property type="entry name" value="Glycosidases"/>
    <property type="match status" value="1"/>
</dbReference>
<dbReference type="Pfam" id="PF00128">
    <property type="entry name" value="Alpha-amylase"/>
    <property type="match status" value="1"/>
</dbReference>
<dbReference type="InterPro" id="IPR037439">
    <property type="entry name" value="Branching_enzy"/>
</dbReference>
<organism evidence="13 14">
    <name type="scientific">Desulfofustis glycolicus DSM 9705</name>
    <dbReference type="NCBI Taxonomy" id="1121409"/>
    <lineage>
        <taxon>Bacteria</taxon>
        <taxon>Pseudomonadati</taxon>
        <taxon>Thermodesulfobacteriota</taxon>
        <taxon>Desulfobulbia</taxon>
        <taxon>Desulfobulbales</taxon>
        <taxon>Desulfocapsaceae</taxon>
        <taxon>Desulfofustis</taxon>
    </lineage>
</organism>
<dbReference type="InterPro" id="IPR054169">
    <property type="entry name" value="GlgB_N"/>
</dbReference>
<comment type="pathway">
    <text evidence="3 10">Glycan biosynthesis; glycogen biosynthesis.</text>
</comment>
<keyword evidence="7 10" id="KW-0808">Transferase</keyword>
<evidence type="ECO:0000256" key="4">
    <source>
        <dbReference type="ARBA" id="ARBA00009000"/>
    </source>
</evidence>
<dbReference type="PANTHER" id="PTHR43651:SF3">
    <property type="entry name" value="1,4-ALPHA-GLUCAN-BRANCHING ENZYME"/>
    <property type="match status" value="1"/>
</dbReference>
<dbReference type="FunFam" id="2.60.40.10:FF:000169">
    <property type="entry name" value="1,4-alpha-glucan branching enzyme GlgB"/>
    <property type="match status" value="1"/>
</dbReference>
<dbReference type="SUPFAM" id="SSF51445">
    <property type="entry name" value="(Trans)glycosidases"/>
    <property type="match status" value="1"/>
</dbReference>
<accession>A0A1M5WWF6</accession>
<comment type="subunit">
    <text evidence="10">Monomer.</text>
</comment>
<dbReference type="InterPro" id="IPR014756">
    <property type="entry name" value="Ig_E-set"/>
</dbReference>
<comment type="similarity">
    <text evidence="4 10">Belongs to the glycosyl hydrolase 13 family. GlgB subfamily.</text>
</comment>
<dbReference type="NCBIfam" id="TIGR01515">
    <property type="entry name" value="branching_enzym"/>
    <property type="match status" value="1"/>
</dbReference>
<dbReference type="InterPro" id="IPR006407">
    <property type="entry name" value="GlgB"/>
</dbReference>
<dbReference type="UniPathway" id="UPA00164"/>
<evidence type="ECO:0000313" key="13">
    <source>
        <dbReference type="EMBL" id="SHH91283.1"/>
    </source>
</evidence>
<keyword evidence="9 10" id="KW-0119">Carbohydrate metabolism</keyword>
<comment type="function">
    <text evidence="2 10">Catalyzes the formation of the alpha-1,6-glucosidic linkages in glycogen by scission of a 1,4-alpha-linked oligosaccharide from growing alpha-1,4-glucan chains and the subsequent attachment of the oligosaccharide to the alpha-1,6 position.</text>
</comment>
<feature type="domain" description="Glycosyl hydrolase family 13 catalytic" evidence="12">
    <location>
        <begin position="253"/>
        <end position="610"/>
    </location>
</feature>
<dbReference type="SUPFAM" id="SSF51011">
    <property type="entry name" value="Glycosyl hydrolase domain"/>
    <property type="match status" value="1"/>
</dbReference>
<dbReference type="Pfam" id="PF02922">
    <property type="entry name" value="CBM_48"/>
    <property type="match status" value="1"/>
</dbReference>
<evidence type="ECO:0000256" key="10">
    <source>
        <dbReference type="HAMAP-Rule" id="MF_00685"/>
    </source>
</evidence>
<dbReference type="Pfam" id="PF02806">
    <property type="entry name" value="Alpha-amylase_C"/>
    <property type="match status" value="1"/>
</dbReference>
<keyword evidence="8 10" id="KW-0320">Glycogen biosynthesis</keyword>
<dbReference type="GO" id="GO:0005978">
    <property type="term" value="P:glycogen biosynthetic process"/>
    <property type="evidence" value="ECO:0007669"/>
    <property type="project" value="UniProtKB-UniRule"/>
</dbReference>
<dbReference type="Gene3D" id="2.60.40.10">
    <property type="entry name" value="Immunoglobulins"/>
    <property type="match status" value="2"/>
</dbReference>
<dbReference type="PIRSF" id="PIRSF000463">
    <property type="entry name" value="GlgB"/>
    <property type="match status" value="1"/>
</dbReference>
<evidence type="ECO:0000256" key="2">
    <source>
        <dbReference type="ARBA" id="ARBA00002953"/>
    </source>
</evidence>
<dbReference type="SMART" id="SM00642">
    <property type="entry name" value="Aamy"/>
    <property type="match status" value="1"/>
</dbReference>
<dbReference type="CDD" id="cd02855">
    <property type="entry name" value="E_set_GBE_prok_N"/>
    <property type="match status" value="1"/>
</dbReference>
<sequence length="736" mass="85220">MNDLQAAILAADSYDPFHFLGVHNHPDRTDWVIFRCLHPHAETAELISGDNEYPLERSHPDGLFSISLPRSDLAFPDLDPFDYRYRVTYRSGVQHLINDPYRFPPLLADQDRYLFNFGTNYSLYNLMGAQLGLHHRVSGTLFRVWAPNARAVSVIGHFNGWDNRVHQMRVLGSSGIWELFIPGVVEDELYRFSIRAADGTIREKSDPYQFFGELRPKTASVVRDLNRYNWNDQAWLEGKRANQPYNRPVAIYEVHPGSWRRDPDQPERFLTFRELADQLIPYVKDLGYTHIELMPVMEHPLDESWGYQVTGPFSLTSRYGVPDDFMYFVDQCHQNDIGVILDWVPAHFPRDDHSLARFDGTALYEHEDPRKGAHPEWGTMIYNYGRREVSNFLIANALFWLDRYHIDGLRVDAVASMLYLDYSRKDGEWVPNCYGGRENLEAIEFIRHMNSIIYDRFPNTLMIAEESTSFYGVSKPADQGGLGFGFKWNMGWMNDILSYFSKDPLYRKFHHNALTFSLMYAFSEQYVLPLSHDEVVHGKRSLLEKMPGDRWQKFANLRLLLLSMYLHPGKKLLFMGGEFGQISEWYCKRSLDWHLAEQDGDHRSLIDFVRDLNHFYRANPSLWQLDNDYRGFSWIDLEDQDNSIISFARLAADGQDHLVCLLNFTPQTISGYRLGLPTGNDYRAVFCSDSAIYDGSSICPEQPFTAYPEPHARADYHTLITVPPLAGVVLKPCQGA</sequence>
<evidence type="ECO:0000256" key="11">
    <source>
        <dbReference type="PIRSR" id="PIRSR000463-1"/>
    </source>
</evidence>
<reference evidence="13 14" key="1">
    <citation type="submission" date="2016-11" db="EMBL/GenBank/DDBJ databases">
        <authorList>
            <person name="Jaros S."/>
            <person name="Januszkiewicz K."/>
            <person name="Wedrychowicz H."/>
        </authorList>
    </citation>
    <scope>NUCLEOTIDE SEQUENCE [LARGE SCALE GENOMIC DNA]</scope>
    <source>
        <strain evidence="13 14">DSM 9705</strain>
    </source>
</reference>
<dbReference type="NCBIfam" id="NF003811">
    <property type="entry name" value="PRK05402.1"/>
    <property type="match status" value="1"/>
</dbReference>
<evidence type="ECO:0000256" key="5">
    <source>
        <dbReference type="ARBA" id="ARBA00022600"/>
    </source>
</evidence>
<evidence type="ECO:0000256" key="7">
    <source>
        <dbReference type="ARBA" id="ARBA00022679"/>
    </source>
</evidence>
<evidence type="ECO:0000256" key="3">
    <source>
        <dbReference type="ARBA" id="ARBA00004964"/>
    </source>
</evidence>
<dbReference type="InterPro" id="IPR017853">
    <property type="entry name" value="GH"/>
</dbReference>
<keyword evidence="6 10" id="KW-0328">Glycosyltransferase</keyword>
<evidence type="ECO:0000256" key="9">
    <source>
        <dbReference type="ARBA" id="ARBA00023277"/>
    </source>
</evidence>
<name>A0A1M5WWF6_9BACT</name>